<feature type="chain" id="PRO_5033109447" evidence="2">
    <location>
        <begin position="29"/>
        <end position="466"/>
    </location>
</feature>
<evidence type="ECO:0000313" key="4">
    <source>
        <dbReference type="Proteomes" id="UP000449969"/>
    </source>
</evidence>
<dbReference type="GO" id="GO:0008643">
    <property type="term" value="P:carbohydrate transport"/>
    <property type="evidence" value="ECO:0007669"/>
    <property type="project" value="InterPro"/>
</dbReference>
<keyword evidence="2" id="KW-0732">Signal</keyword>
<dbReference type="InterPro" id="IPR052932">
    <property type="entry name" value="OprB_Porin"/>
</dbReference>
<dbReference type="InterPro" id="IPR007049">
    <property type="entry name" value="Carb-sel_porin_OprB"/>
</dbReference>
<organism evidence="3 4">
    <name type="scientific">Bradyrhizobium cajani</name>
    <dbReference type="NCBI Taxonomy" id="1928661"/>
    <lineage>
        <taxon>Bacteria</taxon>
        <taxon>Pseudomonadati</taxon>
        <taxon>Pseudomonadota</taxon>
        <taxon>Alphaproteobacteria</taxon>
        <taxon>Hyphomicrobiales</taxon>
        <taxon>Nitrobacteraceae</taxon>
        <taxon>Bradyrhizobium</taxon>
    </lineage>
</organism>
<dbReference type="Gene3D" id="2.40.160.180">
    <property type="entry name" value="Carbohydrate-selective porin OprB"/>
    <property type="match status" value="1"/>
</dbReference>
<evidence type="ECO:0000313" key="3">
    <source>
        <dbReference type="EMBL" id="MVT76176.1"/>
    </source>
</evidence>
<dbReference type="Proteomes" id="UP000449969">
    <property type="component" value="Unassembled WGS sequence"/>
</dbReference>
<comment type="similarity">
    <text evidence="1 2">Belongs to the OprB family.</text>
</comment>
<sequence length="466" mass="50252">MTGTAHGFPLRAAATVLASSVAWTGAFAGAKDESAAPWLAPKWFNAWHDGLANKGLNFGATYIADNIGNATGGVARGAIHFGRLDLSVDADLDKLVGWTGGRFYANAFVIYGRGLSRNYVHNLATISEIEALPDRRLYNAYFEQSFFNDRLNIRAGQQAADVEFFDSQTDDLFVNGTFGWPAIKAFNLPAGGPAPPIAVPGIRIKAALTDKITAYGAVFNGDPSGPGDVDPQLRDRHGLAFRVNDPPWVIGQVRFSYDIDIGGRPLAGNFTPGAWKHYGSFDSQRFTAQGQSIADPDGSGIPARLRGNYGIFAVIEQVLYRPPSVTETSTSASLPGVTAFGRIAYSPPDRNLIDLYMDGGIGFVGFTPGRPLDRFGVAMAYMRISNTARNLDIDTNFYTGVAGPVRSKETLIEMIYEAHIKPGWLIAPYFQYVFRPSGGVPNPNDPTGISRIGDAAVFGVTTTIRY</sequence>
<feature type="signal peptide" evidence="2">
    <location>
        <begin position="1"/>
        <end position="28"/>
    </location>
</feature>
<comment type="caution">
    <text evidence="3">The sequence shown here is derived from an EMBL/GenBank/DDBJ whole genome shotgun (WGS) entry which is preliminary data.</text>
</comment>
<dbReference type="PANTHER" id="PTHR37944">
    <property type="entry name" value="PORIN B"/>
    <property type="match status" value="1"/>
</dbReference>
<dbReference type="EMBL" id="WQNE01000022">
    <property type="protein sequence ID" value="MVT76176.1"/>
    <property type="molecule type" value="Genomic_DNA"/>
</dbReference>
<protein>
    <submittedName>
        <fullName evidence="3">Carbohydrate porin</fullName>
    </submittedName>
</protein>
<evidence type="ECO:0000256" key="1">
    <source>
        <dbReference type="ARBA" id="ARBA00008769"/>
    </source>
</evidence>
<name>A0A844TCZ5_9BRAD</name>
<accession>A0A844TCZ5</accession>
<dbReference type="RefSeq" id="WP_254125213.1">
    <property type="nucleotide sequence ID" value="NZ_JANADL010000006.1"/>
</dbReference>
<dbReference type="PANTHER" id="PTHR37944:SF1">
    <property type="entry name" value="PORIN B"/>
    <property type="match status" value="1"/>
</dbReference>
<evidence type="ECO:0000256" key="2">
    <source>
        <dbReference type="RuleBase" id="RU363072"/>
    </source>
</evidence>
<gene>
    <name evidence="3" type="ORF">GPL20_24525</name>
</gene>
<dbReference type="Pfam" id="PF04966">
    <property type="entry name" value="OprB"/>
    <property type="match status" value="1"/>
</dbReference>
<dbReference type="GO" id="GO:0016020">
    <property type="term" value="C:membrane"/>
    <property type="evidence" value="ECO:0007669"/>
    <property type="project" value="InterPro"/>
</dbReference>
<dbReference type="FunFam" id="2.40.160.180:FF:000003">
    <property type="entry name" value="Porin"/>
    <property type="match status" value="1"/>
</dbReference>
<keyword evidence="4" id="KW-1185">Reference proteome</keyword>
<proteinExistence type="inferred from homology"/>
<dbReference type="AlphaFoldDB" id="A0A844TCZ5"/>
<dbReference type="InterPro" id="IPR038673">
    <property type="entry name" value="OprB_sf"/>
</dbReference>
<dbReference type="GO" id="GO:0015288">
    <property type="term" value="F:porin activity"/>
    <property type="evidence" value="ECO:0007669"/>
    <property type="project" value="InterPro"/>
</dbReference>
<reference evidence="3 4" key="1">
    <citation type="submission" date="2019-12" db="EMBL/GenBank/DDBJ databases">
        <title>Draft genome sequences Bradyrhizobium cajani AMBPC1010, Bradyrhizobium pachyrhizi AMBPC1040 and Bradyrhizobium yuanmingense ALSPC3051, three plant growth promoting strains isolated from nodules of Cajanus cajan L. in Dominican Republic.</title>
        <authorList>
            <person name="Flores-Felix J.D."/>
            <person name="Araujo J."/>
            <person name="Diaz-Alcantara C."/>
            <person name="Gonzalez-Andres F."/>
            <person name="Velazquez E."/>
        </authorList>
    </citation>
    <scope>NUCLEOTIDE SEQUENCE [LARGE SCALE GENOMIC DNA]</scope>
    <source>
        <strain evidence="3 4">1010</strain>
    </source>
</reference>